<reference evidence="2" key="2">
    <citation type="submission" date="2024-04" db="EMBL/GenBank/DDBJ databases">
        <authorList>
            <person name="Chen Y."/>
            <person name="Shah S."/>
            <person name="Dougan E. K."/>
            <person name="Thang M."/>
            <person name="Chan C."/>
        </authorList>
    </citation>
    <scope>NUCLEOTIDE SEQUENCE [LARGE SCALE GENOMIC DNA]</scope>
</reference>
<keyword evidence="4" id="KW-1185">Reference proteome</keyword>
<evidence type="ECO:0000313" key="4">
    <source>
        <dbReference type="Proteomes" id="UP001152797"/>
    </source>
</evidence>
<evidence type="ECO:0000313" key="1">
    <source>
        <dbReference type="EMBL" id="CAI3983924.1"/>
    </source>
</evidence>
<reference evidence="1" key="1">
    <citation type="submission" date="2022-10" db="EMBL/GenBank/DDBJ databases">
        <authorList>
            <person name="Chen Y."/>
            <person name="Dougan E. K."/>
            <person name="Chan C."/>
            <person name="Rhodes N."/>
            <person name="Thang M."/>
        </authorList>
    </citation>
    <scope>NUCLEOTIDE SEQUENCE</scope>
</reference>
<name>A0A9P1C2K9_9DINO</name>
<evidence type="ECO:0000313" key="3">
    <source>
        <dbReference type="EMBL" id="CAL4771236.1"/>
    </source>
</evidence>
<dbReference type="InterPro" id="IPR051553">
    <property type="entry name" value="Ran_GTPase-activating"/>
</dbReference>
<organism evidence="1">
    <name type="scientific">Cladocopium goreaui</name>
    <dbReference type="NCBI Taxonomy" id="2562237"/>
    <lineage>
        <taxon>Eukaryota</taxon>
        <taxon>Sar</taxon>
        <taxon>Alveolata</taxon>
        <taxon>Dinophyceae</taxon>
        <taxon>Suessiales</taxon>
        <taxon>Symbiodiniaceae</taxon>
        <taxon>Cladocopium</taxon>
    </lineage>
</organism>
<dbReference type="OrthoDB" id="61110at2759"/>
<dbReference type="PANTHER" id="PTHR45982:SF1">
    <property type="entry name" value="REGULATOR OF CHROMOSOME CONDENSATION"/>
    <property type="match status" value="1"/>
</dbReference>
<accession>A0A9P1C2K9</accession>
<gene>
    <name evidence="1" type="ORF">C1SCF055_LOCUS11493</name>
</gene>
<dbReference type="Gene3D" id="2.130.10.30">
    <property type="entry name" value="Regulator of chromosome condensation 1/beta-lactamase-inhibitor protein II"/>
    <property type="match status" value="2"/>
</dbReference>
<protein>
    <submittedName>
        <fullName evidence="3">E3 ubiquitin-protein ligase HERC1</fullName>
    </submittedName>
</protein>
<dbReference type="AlphaFoldDB" id="A0A9P1C2K9"/>
<dbReference type="PANTHER" id="PTHR45982">
    <property type="entry name" value="REGULATOR OF CHROMOSOME CONDENSATION"/>
    <property type="match status" value="1"/>
</dbReference>
<sequence>MAVDQRQAAWDFVDRRFKPEGLFGAVGADVVRRGAARASVHEFGYSLCLQASLLGCVNGASIAAWPGKPSPLSLVVMVANPQQTRKSQTSNVMNEIGKAVDAVCRERASQLGLSTGLESLLMTSFTEAAFFQRTSAGWAQHVSGERLHFSSMLAVDESYRLLRMLGLVGEHGKKEKDSSPCDGASQWNTLLQTGHSNLACKTGVSYQAHRAVNVAAVGNLHLGPLMAMLRGEIGQHEAASLERFLICSAQPVAPHSCLTEETARESFEEDADGAFIITLSDGTQTRQLLQDLAELPAQQPEETKVVVDTVVVKDVTPSLHGAPTSHGMTSPPRGFAGVCYGGMKELRNKMLTSVKSTSSDCNALTVSKVTSALMSQGAPLLLVFLGALCALIKLTFNTSNHILLQGTWLGSVNTFLCDLGLIGPEVLTLNHVHGVARLQFLLGSIWLGSAKGLNNRDVRSHLIACNLSLDGPLAAVDVTMLRCWLTYLKSDLLFWIGVTGLPVLEVDFVLAASFWACCMCNFNHPWYRPVIEGAFAAIRNDGHVVTWGSPGCGGDSGSVSARLRSVCAVRASCGAFAALRTDGSVVCWGSDLEATNVQDLKELRSVKCLYSNLRSFAALRHDGRVVTWGCDIAGGNSDDVQDELCDVCDIAAVDLAFAAIRSDGSVVTWGNPKLGSNISAVKSQLFDVQQICGTASSFAALRSDGRVVTWGQAGAGGESSQVQDQLYDVRQVVAAESAFCALRWDGRVVTWGRADIGGDSGAVQSQLRDVVSICSSRHAFSALRADGQVISWGRADHGGEIPASMASMDVSAIG</sequence>
<comment type="caution">
    <text evidence="1">The sequence shown here is derived from an EMBL/GenBank/DDBJ whole genome shotgun (WGS) entry which is preliminary data.</text>
</comment>
<dbReference type="EMBL" id="CAMXCT030000846">
    <property type="protein sequence ID" value="CAL4771236.1"/>
    <property type="molecule type" value="Genomic_DNA"/>
</dbReference>
<evidence type="ECO:0000313" key="2">
    <source>
        <dbReference type="EMBL" id="CAL1137299.1"/>
    </source>
</evidence>
<proteinExistence type="predicted"/>
<dbReference type="SUPFAM" id="SSF50985">
    <property type="entry name" value="RCC1/BLIP-II"/>
    <property type="match status" value="1"/>
</dbReference>
<dbReference type="InterPro" id="IPR009091">
    <property type="entry name" value="RCC1/BLIP-II"/>
</dbReference>
<dbReference type="Proteomes" id="UP001152797">
    <property type="component" value="Unassembled WGS sequence"/>
</dbReference>
<dbReference type="EMBL" id="CAMXCT010000846">
    <property type="protein sequence ID" value="CAI3983924.1"/>
    <property type="molecule type" value="Genomic_DNA"/>
</dbReference>
<dbReference type="EMBL" id="CAMXCT020000846">
    <property type="protein sequence ID" value="CAL1137299.1"/>
    <property type="molecule type" value="Genomic_DNA"/>
</dbReference>